<accession>A0A3M0KQE5</accession>
<proteinExistence type="predicted"/>
<feature type="region of interest" description="Disordered" evidence="1">
    <location>
        <begin position="126"/>
        <end position="170"/>
    </location>
</feature>
<protein>
    <submittedName>
        <fullName evidence="2">Uncharacterized protein</fullName>
    </submittedName>
</protein>
<evidence type="ECO:0000256" key="1">
    <source>
        <dbReference type="SAM" id="MobiDB-lite"/>
    </source>
</evidence>
<keyword evidence="3" id="KW-1185">Reference proteome</keyword>
<name>A0A3M0KQE5_HIRRU</name>
<dbReference type="AlphaFoldDB" id="A0A3M0KQE5"/>
<sequence>MAAEDDALSKSILRQYGSSLMGEAQGKGRKRKASQPCKSRVFDDHISFLAALIYIDCLKKYLGCGAVDMVEGRDGIQRGLGRLERWGCENLINISEVKCKVQHLGQGNPKYKHRLGVERRIEEKDLGEKRREEKRREEKRREREEKRREEKRREEKRREREVFSVGGDLQ</sequence>
<comment type="caution">
    <text evidence="2">The sequence shown here is derived from an EMBL/GenBank/DDBJ whole genome shotgun (WGS) entry which is preliminary data.</text>
</comment>
<evidence type="ECO:0000313" key="2">
    <source>
        <dbReference type="EMBL" id="RMC14821.1"/>
    </source>
</evidence>
<organism evidence="2 3">
    <name type="scientific">Hirundo rustica rustica</name>
    <dbReference type="NCBI Taxonomy" id="333673"/>
    <lineage>
        <taxon>Eukaryota</taxon>
        <taxon>Metazoa</taxon>
        <taxon>Chordata</taxon>
        <taxon>Craniata</taxon>
        <taxon>Vertebrata</taxon>
        <taxon>Euteleostomi</taxon>
        <taxon>Archelosauria</taxon>
        <taxon>Archosauria</taxon>
        <taxon>Dinosauria</taxon>
        <taxon>Saurischia</taxon>
        <taxon>Theropoda</taxon>
        <taxon>Coelurosauria</taxon>
        <taxon>Aves</taxon>
        <taxon>Neognathae</taxon>
        <taxon>Neoaves</taxon>
        <taxon>Telluraves</taxon>
        <taxon>Australaves</taxon>
        <taxon>Passeriformes</taxon>
        <taxon>Sylvioidea</taxon>
        <taxon>Hirundinidae</taxon>
        <taxon>Hirundo</taxon>
    </lineage>
</organism>
<reference evidence="2 3" key="1">
    <citation type="submission" date="2018-07" db="EMBL/GenBank/DDBJ databases">
        <title>A high quality draft genome assembly of the barn swallow (H. rustica rustica).</title>
        <authorList>
            <person name="Formenti G."/>
            <person name="Chiara M."/>
            <person name="Poveda L."/>
            <person name="Francoijs K.-J."/>
            <person name="Bonisoli-Alquati A."/>
            <person name="Canova L."/>
            <person name="Gianfranceschi L."/>
            <person name="Horner D.S."/>
            <person name="Saino N."/>
        </authorList>
    </citation>
    <scope>NUCLEOTIDE SEQUENCE [LARGE SCALE GENOMIC DNA]</scope>
    <source>
        <strain evidence="2">Chelidonia</strain>
        <tissue evidence="2">Blood</tissue>
    </source>
</reference>
<gene>
    <name evidence="2" type="ORF">DUI87_06997</name>
</gene>
<dbReference type="EMBL" id="QRBI01000104">
    <property type="protein sequence ID" value="RMC14821.1"/>
    <property type="molecule type" value="Genomic_DNA"/>
</dbReference>
<feature type="compositionally biased region" description="Basic and acidic residues" evidence="1">
    <location>
        <begin position="126"/>
        <end position="162"/>
    </location>
</feature>
<evidence type="ECO:0000313" key="3">
    <source>
        <dbReference type="Proteomes" id="UP000269221"/>
    </source>
</evidence>
<dbReference type="Proteomes" id="UP000269221">
    <property type="component" value="Unassembled WGS sequence"/>
</dbReference>